<dbReference type="InterPro" id="IPR021986">
    <property type="entry name" value="Spherulin4"/>
</dbReference>
<protein>
    <submittedName>
        <fullName evidence="1">Cell surface protein</fullName>
    </submittedName>
</protein>
<comment type="caution">
    <text evidence="1">The sequence shown here is derived from an EMBL/GenBank/DDBJ whole genome shotgun (WGS) entry which is preliminary data.</text>
</comment>
<evidence type="ECO:0000313" key="2">
    <source>
        <dbReference type="Proteomes" id="UP000030816"/>
    </source>
</evidence>
<dbReference type="EMBL" id="AZHE01000010">
    <property type="protein sequence ID" value="KHN97555.1"/>
    <property type="molecule type" value="Genomic_DNA"/>
</dbReference>
<sequence>MLRRIAAYPEVNFLVVVNPNSGPGSDPLPGNDYVREVPRLNAFANVHTVGYVRIHYCEKALAEACAEIERYASWSRHQHIPGLHVQGIYVDETPNHYSAGRAQYLERLGHFIKTNPGLAGTRTVVHNPGTPPEGDLASFGSPDLVCICEEPYERYLKTELQERLRDLSPEHERCIYQISGIPPDKLGGAVRELCRRGQYVFATDLPEDFYESFGPSWLDFVAAVSAAAALSNDGCD</sequence>
<dbReference type="AlphaFoldDB" id="A0A0B2WXF6"/>
<dbReference type="PANTHER" id="PTHR35040">
    <property type="match status" value="1"/>
</dbReference>
<dbReference type="OrthoDB" id="5342184at2759"/>
<reference evidence="1 2" key="1">
    <citation type="journal article" date="2014" name="Proc. Natl. Acad. Sci. U.S.A.">
        <title>Trajectory and genomic determinants of fungal-pathogen speciation and host adaptation.</title>
        <authorList>
            <person name="Hu X."/>
            <person name="Xiao G."/>
            <person name="Zheng P."/>
            <person name="Shang Y."/>
            <person name="Su Y."/>
            <person name="Zhang X."/>
            <person name="Liu X."/>
            <person name="Zhan S."/>
            <person name="St Leger R.J."/>
            <person name="Wang C."/>
        </authorList>
    </citation>
    <scope>NUCLEOTIDE SEQUENCE [LARGE SCALE GENOMIC DNA]</scope>
    <source>
        <strain evidence="1 2">ARSEF 1941</strain>
    </source>
</reference>
<keyword evidence="2" id="KW-1185">Reference proteome</keyword>
<dbReference type="Proteomes" id="UP000030816">
    <property type="component" value="Unassembled WGS sequence"/>
</dbReference>
<proteinExistence type="predicted"/>
<name>A0A0B2WXF6_METAS</name>
<dbReference type="HOGENOM" id="CLU_060605_0_0_1"/>
<evidence type="ECO:0000313" key="1">
    <source>
        <dbReference type="EMBL" id="KHN97555.1"/>
    </source>
</evidence>
<gene>
    <name evidence="1" type="ORF">MAM_04570</name>
</gene>
<dbReference type="PANTHER" id="PTHR35040:SF8">
    <property type="entry name" value="SURFACE PROTEIN, PUTATIVE (AFU_ORTHOLOGUE AFUA_4G14085)-RELATED"/>
    <property type="match status" value="1"/>
</dbReference>
<dbReference type="Pfam" id="PF12138">
    <property type="entry name" value="Spherulin4"/>
    <property type="match status" value="1"/>
</dbReference>
<organism evidence="1 2">
    <name type="scientific">Metarhizium album (strain ARSEF 1941)</name>
    <dbReference type="NCBI Taxonomy" id="1081103"/>
    <lineage>
        <taxon>Eukaryota</taxon>
        <taxon>Fungi</taxon>
        <taxon>Dikarya</taxon>
        <taxon>Ascomycota</taxon>
        <taxon>Pezizomycotina</taxon>
        <taxon>Sordariomycetes</taxon>
        <taxon>Hypocreomycetidae</taxon>
        <taxon>Hypocreales</taxon>
        <taxon>Clavicipitaceae</taxon>
        <taxon>Metarhizium</taxon>
    </lineage>
</organism>
<dbReference type="RefSeq" id="XP_040678621.1">
    <property type="nucleotide sequence ID" value="XM_040823368.1"/>
</dbReference>
<dbReference type="GeneID" id="63739025"/>
<accession>A0A0B2WXF6</accession>